<reference evidence="1" key="1">
    <citation type="submission" date="2023-10" db="EMBL/GenBank/DDBJ databases">
        <authorList>
            <person name="Chen Y."/>
            <person name="Shah S."/>
            <person name="Dougan E. K."/>
            <person name="Thang M."/>
            <person name="Chan C."/>
        </authorList>
    </citation>
    <scope>NUCLEOTIDE SEQUENCE [LARGE SCALE GENOMIC DNA]</scope>
</reference>
<gene>
    <name evidence="1" type="ORF">PCOR1329_LOCUS26181</name>
</gene>
<evidence type="ECO:0000313" key="2">
    <source>
        <dbReference type="Proteomes" id="UP001189429"/>
    </source>
</evidence>
<accession>A0ABN9S4Z7</accession>
<feature type="non-terminal residue" evidence="1">
    <location>
        <position position="1"/>
    </location>
</feature>
<dbReference type="Proteomes" id="UP001189429">
    <property type="component" value="Unassembled WGS sequence"/>
</dbReference>
<sequence length="134" mass="14454">GDTKGVNDKGGGKGKGIQLLNQLVQGAGSKYKDVLPESAKEVLSSVLDNARATREAQVPASKTLMSTEAEIKKRESKIRKYEMRQDKAWAEVTGQLDNETRQHLGQLYQTALVGISPCSADVYTAATNMASTLL</sequence>
<name>A0ABN9S4Z7_9DINO</name>
<feature type="non-terminal residue" evidence="1">
    <location>
        <position position="134"/>
    </location>
</feature>
<comment type="caution">
    <text evidence="1">The sequence shown here is derived from an EMBL/GenBank/DDBJ whole genome shotgun (WGS) entry which is preliminary data.</text>
</comment>
<keyword evidence="2" id="KW-1185">Reference proteome</keyword>
<evidence type="ECO:0000313" key="1">
    <source>
        <dbReference type="EMBL" id="CAK0826256.1"/>
    </source>
</evidence>
<protein>
    <submittedName>
        <fullName evidence="1">Uncharacterized protein</fullName>
    </submittedName>
</protein>
<organism evidence="1 2">
    <name type="scientific">Prorocentrum cordatum</name>
    <dbReference type="NCBI Taxonomy" id="2364126"/>
    <lineage>
        <taxon>Eukaryota</taxon>
        <taxon>Sar</taxon>
        <taxon>Alveolata</taxon>
        <taxon>Dinophyceae</taxon>
        <taxon>Prorocentrales</taxon>
        <taxon>Prorocentraceae</taxon>
        <taxon>Prorocentrum</taxon>
    </lineage>
</organism>
<proteinExistence type="predicted"/>
<dbReference type="EMBL" id="CAUYUJ010009264">
    <property type="protein sequence ID" value="CAK0826256.1"/>
    <property type="molecule type" value="Genomic_DNA"/>
</dbReference>